<evidence type="ECO:0000313" key="1">
    <source>
        <dbReference type="EMBL" id="KKW05353.1"/>
    </source>
</evidence>
<keyword evidence="1" id="KW-0378">Hydrolase</keyword>
<dbReference type="Pfam" id="PF02073">
    <property type="entry name" value="Peptidase_M29"/>
    <property type="match status" value="1"/>
</dbReference>
<proteinExistence type="predicted"/>
<protein>
    <submittedName>
        <fullName evidence="1">Thermophilic metalloprotease (M29) superfamily</fullName>
    </submittedName>
</protein>
<dbReference type="GO" id="GO:0006508">
    <property type="term" value="P:proteolysis"/>
    <property type="evidence" value="ECO:0007669"/>
    <property type="project" value="UniProtKB-KW"/>
</dbReference>
<dbReference type="GO" id="GO:0008237">
    <property type="term" value="F:metallopeptidase activity"/>
    <property type="evidence" value="ECO:0007669"/>
    <property type="project" value="UniProtKB-KW"/>
</dbReference>
<accession>A0A0G1VFM8</accession>
<dbReference type="GO" id="GO:0004177">
    <property type="term" value="F:aminopeptidase activity"/>
    <property type="evidence" value="ECO:0007669"/>
    <property type="project" value="InterPro"/>
</dbReference>
<reference evidence="1 2" key="1">
    <citation type="journal article" date="2015" name="Nature">
        <title>rRNA introns, odd ribosomes, and small enigmatic genomes across a large radiation of phyla.</title>
        <authorList>
            <person name="Brown C.T."/>
            <person name="Hug L.A."/>
            <person name="Thomas B.C."/>
            <person name="Sharon I."/>
            <person name="Castelle C.J."/>
            <person name="Singh A."/>
            <person name="Wilkins M.J."/>
            <person name="Williams K.H."/>
            <person name="Banfield J.F."/>
        </authorList>
    </citation>
    <scope>NUCLEOTIDE SEQUENCE [LARGE SCALE GENOMIC DNA]</scope>
</reference>
<gene>
    <name evidence="1" type="ORF">UY39_C0064G0010</name>
</gene>
<dbReference type="Proteomes" id="UP000034589">
    <property type="component" value="Unassembled WGS sequence"/>
</dbReference>
<keyword evidence="1" id="KW-0645">Protease</keyword>
<keyword evidence="1" id="KW-0482">Metalloprotease</keyword>
<comment type="caution">
    <text evidence="1">The sequence shown here is derived from an EMBL/GenBank/DDBJ whole genome shotgun (WGS) entry which is preliminary data.</text>
</comment>
<evidence type="ECO:0000313" key="2">
    <source>
        <dbReference type="Proteomes" id="UP000034589"/>
    </source>
</evidence>
<name>A0A0G1VFM8_9BACT</name>
<organism evidence="1 2">
    <name type="scientific">Candidatus Kaiserbacteria bacterium GW2011_GWC2_49_12</name>
    <dbReference type="NCBI Taxonomy" id="1618675"/>
    <lineage>
        <taxon>Bacteria</taxon>
        <taxon>Candidatus Kaiseribacteriota</taxon>
    </lineage>
</organism>
<sequence>MDHSVFLLAEKDPHALKGIDPKKIMQRGVALKPFMDWRHKKEWAGKFTWTIALFGTSAMAKEAGL</sequence>
<dbReference type="AlphaFoldDB" id="A0A0G1VFM8"/>
<dbReference type="InterPro" id="IPR035097">
    <property type="entry name" value="M29_N-terminal"/>
</dbReference>
<dbReference type="Gene3D" id="3.40.1830.10">
    <property type="entry name" value="Thermophilic metalloprotease (M29)"/>
    <property type="match status" value="1"/>
</dbReference>
<dbReference type="EMBL" id="LCPV01000064">
    <property type="protein sequence ID" value="KKW05353.1"/>
    <property type="molecule type" value="Genomic_DNA"/>
</dbReference>
<feature type="non-terminal residue" evidence="1">
    <location>
        <position position="65"/>
    </location>
</feature>
<dbReference type="SUPFAM" id="SSF144052">
    <property type="entry name" value="Thermophilic metalloprotease-like"/>
    <property type="match status" value="1"/>
</dbReference>
<dbReference type="InterPro" id="IPR000787">
    <property type="entry name" value="Peptidase_M29"/>
</dbReference>